<dbReference type="AlphaFoldDB" id="A0A0D7BG95"/>
<dbReference type="PANTHER" id="PTHR31806:SF5">
    <property type="entry name" value="PURINE-CYTOSINE PERMEASE FCY21"/>
    <property type="match status" value="1"/>
</dbReference>
<organism evidence="10 11">
    <name type="scientific">Cylindrobasidium torrendii FP15055 ss-10</name>
    <dbReference type="NCBI Taxonomy" id="1314674"/>
    <lineage>
        <taxon>Eukaryota</taxon>
        <taxon>Fungi</taxon>
        <taxon>Dikarya</taxon>
        <taxon>Basidiomycota</taxon>
        <taxon>Agaricomycotina</taxon>
        <taxon>Agaricomycetes</taxon>
        <taxon>Agaricomycetidae</taxon>
        <taxon>Agaricales</taxon>
        <taxon>Marasmiineae</taxon>
        <taxon>Physalacriaceae</taxon>
        <taxon>Cylindrobasidium</taxon>
    </lineage>
</organism>
<keyword evidence="7 8" id="KW-0472">Membrane</keyword>
<keyword evidence="3 8" id="KW-0813">Transport</keyword>
<keyword evidence="6 9" id="KW-1133">Transmembrane helix</keyword>
<proteinExistence type="inferred from homology"/>
<dbReference type="InterPro" id="IPR026030">
    <property type="entry name" value="Pur-cyt_permease_Fcy2/21/22"/>
</dbReference>
<gene>
    <name evidence="10" type="ORF">CYLTODRAFT_373087</name>
</gene>
<feature type="transmembrane region" description="Helical" evidence="9">
    <location>
        <begin position="314"/>
        <end position="331"/>
    </location>
</feature>
<dbReference type="InterPro" id="IPR001248">
    <property type="entry name" value="Pur-cyt_permease"/>
</dbReference>
<dbReference type="STRING" id="1314674.A0A0D7BG95"/>
<evidence type="ECO:0000256" key="4">
    <source>
        <dbReference type="ARBA" id="ARBA00022553"/>
    </source>
</evidence>
<feature type="transmembrane region" description="Helical" evidence="9">
    <location>
        <begin position="420"/>
        <end position="441"/>
    </location>
</feature>
<feature type="transmembrane region" description="Helical" evidence="9">
    <location>
        <begin position="188"/>
        <end position="205"/>
    </location>
</feature>
<dbReference type="PANTHER" id="PTHR31806">
    <property type="entry name" value="PURINE-CYTOSINE PERMEASE FCY2-RELATED"/>
    <property type="match status" value="1"/>
</dbReference>
<evidence type="ECO:0000256" key="1">
    <source>
        <dbReference type="ARBA" id="ARBA00004141"/>
    </source>
</evidence>
<keyword evidence="11" id="KW-1185">Reference proteome</keyword>
<comment type="subcellular location">
    <subcellularLocation>
        <location evidence="1">Membrane</location>
        <topology evidence="1">Multi-pass membrane protein</topology>
    </subcellularLocation>
</comment>
<dbReference type="EMBL" id="KN880488">
    <property type="protein sequence ID" value="KIY69200.1"/>
    <property type="molecule type" value="Genomic_DNA"/>
</dbReference>
<feature type="transmembrane region" description="Helical" evidence="9">
    <location>
        <begin position="52"/>
        <end position="75"/>
    </location>
</feature>
<feature type="transmembrane region" description="Helical" evidence="9">
    <location>
        <begin position="82"/>
        <end position="99"/>
    </location>
</feature>
<evidence type="ECO:0000256" key="7">
    <source>
        <dbReference type="ARBA" id="ARBA00023136"/>
    </source>
</evidence>
<feature type="transmembrane region" description="Helical" evidence="9">
    <location>
        <begin position="376"/>
        <end position="400"/>
    </location>
</feature>
<evidence type="ECO:0000256" key="2">
    <source>
        <dbReference type="ARBA" id="ARBA00008974"/>
    </source>
</evidence>
<dbReference type="GO" id="GO:0015851">
    <property type="term" value="P:nucleobase transport"/>
    <property type="evidence" value="ECO:0007669"/>
    <property type="project" value="UniProtKB-ARBA"/>
</dbReference>
<feature type="transmembrane region" description="Helical" evidence="9">
    <location>
        <begin position="157"/>
        <end position="182"/>
    </location>
</feature>
<dbReference type="GO" id="GO:0005886">
    <property type="term" value="C:plasma membrane"/>
    <property type="evidence" value="ECO:0007669"/>
    <property type="project" value="TreeGrafter"/>
</dbReference>
<feature type="transmembrane region" description="Helical" evidence="9">
    <location>
        <begin position="217"/>
        <end position="239"/>
    </location>
</feature>
<keyword evidence="4" id="KW-0597">Phosphoprotein</keyword>
<dbReference type="Pfam" id="PF02133">
    <property type="entry name" value="Transp_cyt_pur"/>
    <property type="match status" value="1"/>
</dbReference>
<evidence type="ECO:0008006" key="12">
    <source>
        <dbReference type="Google" id="ProtNLM"/>
    </source>
</evidence>
<dbReference type="PIRSF" id="PIRSF002744">
    <property type="entry name" value="Pur-cyt_permease"/>
    <property type="match status" value="1"/>
</dbReference>
<dbReference type="Proteomes" id="UP000054007">
    <property type="component" value="Unassembled WGS sequence"/>
</dbReference>
<evidence type="ECO:0000256" key="3">
    <source>
        <dbReference type="ARBA" id="ARBA00022448"/>
    </source>
</evidence>
<feature type="transmembrane region" description="Helical" evidence="9">
    <location>
        <begin position="259"/>
        <end position="285"/>
    </location>
</feature>
<evidence type="ECO:0000313" key="10">
    <source>
        <dbReference type="EMBL" id="KIY69200.1"/>
    </source>
</evidence>
<keyword evidence="5 9" id="KW-0812">Transmembrane</keyword>
<sequence length="483" mass="52552">MSDLHDAEKQEFASSTGSSEFTKRLLTWGIEGRGTIPVAPEDRTDTQYFKNFFLWFSWNCNILSFSAGSLGPIVFGLSVRDSCLVILFFNLLCAIPPAYLTTWGPRLGLRQMIQARYSFGYFGVIIPCVLNLINMIGFCVLNCILGGQTLSSVADGNLSWTVGIVIIAVISLFISFCGIKVLTWYERVSWIPVVIVFIITLGVGGKHLRDVPALEPATAGAVLSFASTLAGFVITYSSLSSDFTIYFRPDAPRFRLFLYSYLGFLLPIVTLQCLGAAAAASAAFVPAWEAGYGGSNVGGLIEAMLKPTKGFGKFLTVLMSLSVAGNIAPTFYSVSLNVQVFIPALYLLPRYVFSVVGTAVVLPIAIVGAHKFYDALLNFLSLIGYWACAFIAVVLTEHIVFRGNNFANYDISVWNKPGKLPPGIAALSAAILSFGLVIPCMEQTWFIGPIGKHTGDIGFEVAFVLTVLLYVPLRTLEKRMVGR</sequence>
<evidence type="ECO:0000256" key="6">
    <source>
        <dbReference type="ARBA" id="ARBA00022989"/>
    </source>
</evidence>
<evidence type="ECO:0000313" key="11">
    <source>
        <dbReference type="Proteomes" id="UP000054007"/>
    </source>
</evidence>
<evidence type="ECO:0000256" key="9">
    <source>
        <dbReference type="SAM" id="Phobius"/>
    </source>
</evidence>
<dbReference type="GO" id="GO:0022857">
    <property type="term" value="F:transmembrane transporter activity"/>
    <property type="evidence" value="ECO:0007669"/>
    <property type="project" value="InterPro"/>
</dbReference>
<dbReference type="OrthoDB" id="2116389at2759"/>
<feature type="transmembrane region" description="Helical" evidence="9">
    <location>
        <begin position="351"/>
        <end position="369"/>
    </location>
</feature>
<dbReference type="FunFam" id="1.10.4160.10:FF:000002">
    <property type="entry name" value="Purine-cytosine permease fcyB"/>
    <property type="match status" value="1"/>
</dbReference>
<evidence type="ECO:0000256" key="5">
    <source>
        <dbReference type="ARBA" id="ARBA00022692"/>
    </source>
</evidence>
<feature type="transmembrane region" description="Helical" evidence="9">
    <location>
        <begin position="119"/>
        <end position="145"/>
    </location>
</feature>
<name>A0A0D7BG95_9AGAR</name>
<dbReference type="Gene3D" id="1.10.4160.10">
    <property type="entry name" value="Hydantoin permease"/>
    <property type="match status" value="1"/>
</dbReference>
<reference evidence="10 11" key="1">
    <citation type="journal article" date="2015" name="Fungal Genet. Biol.">
        <title>Evolution of novel wood decay mechanisms in Agaricales revealed by the genome sequences of Fistulina hepatica and Cylindrobasidium torrendii.</title>
        <authorList>
            <person name="Floudas D."/>
            <person name="Held B.W."/>
            <person name="Riley R."/>
            <person name="Nagy L.G."/>
            <person name="Koehler G."/>
            <person name="Ransdell A.S."/>
            <person name="Younus H."/>
            <person name="Chow J."/>
            <person name="Chiniquy J."/>
            <person name="Lipzen A."/>
            <person name="Tritt A."/>
            <person name="Sun H."/>
            <person name="Haridas S."/>
            <person name="LaButti K."/>
            <person name="Ohm R.A."/>
            <person name="Kues U."/>
            <person name="Blanchette R.A."/>
            <person name="Grigoriev I.V."/>
            <person name="Minto R.E."/>
            <person name="Hibbett D.S."/>
        </authorList>
    </citation>
    <scope>NUCLEOTIDE SEQUENCE [LARGE SCALE GENOMIC DNA]</scope>
    <source>
        <strain evidence="10 11">FP15055 ss-10</strain>
    </source>
</reference>
<protein>
    <recommendedName>
        <fullName evidence="12">NCS cytosine-purine permease</fullName>
    </recommendedName>
</protein>
<feature type="transmembrane region" description="Helical" evidence="9">
    <location>
        <begin position="453"/>
        <end position="473"/>
    </location>
</feature>
<evidence type="ECO:0000256" key="8">
    <source>
        <dbReference type="PIRNR" id="PIRNR002744"/>
    </source>
</evidence>
<accession>A0A0D7BG95</accession>
<comment type="similarity">
    <text evidence="2 8">Belongs to the purine-cytosine permease (2.A.39) family.</text>
</comment>